<proteinExistence type="predicted"/>
<sequence>MTMSNLPWLLYHRHHHLDYLLHARPKKEEKEVLLPIQQIILLNVFVQWQPLHPLIH</sequence>
<keyword evidence="1" id="KW-0808">Transferase</keyword>
<reference evidence="1" key="1">
    <citation type="submission" date="2018-02" db="EMBL/GenBank/DDBJ databases">
        <title>Rhizophora mucronata_Transcriptome.</title>
        <authorList>
            <person name="Meera S.P."/>
            <person name="Sreeshan A."/>
            <person name="Augustine A."/>
        </authorList>
    </citation>
    <scope>NUCLEOTIDE SEQUENCE</scope>
    <source>
        <tissue evidence="1">Leaf</tissue>
    </source>
</reference>
<protein>
    <submittedName>
        <fullName evidence="1">Histone-lysine N-methyltransferase ASHH1 isoform X2</fullName>
    </submittedName>
</protein>
<keyword evidence="1" id="KW-0489">Methyltransferase</keyword>
<dbReference type="AlphaFoldDB" id="A0A2P2K3Q0"/>
<evidence type="ECO:0000313" key="1">
    <source>
        <dbReference type="EMBL" id="MBX00362.1"/>
    </source>
</evidence>
<dbReference type="GO" id="GO:0008168">
    <property type="term" value="F:methyltransferase activity"/>
    <property type="evidence" value="ECO:0007669"/>
    <property type="project" value="UniProtKB-KW"/>
</dbReference>
<dbReference type="GO" id="GO:0032259">
    <property type="term" value="P:methylation"/>
    <property type="evidence" value="ECO:0007669"/>
    <property type="project" value="UniProtKB-KW"/>
</dbReference>
<dbReference type="EMBL" id="GGEC01019878">
    <property type="protein sequence ID" value="MBX00362.1"/>
    <property type="molecule type" value="Transcribed_RNA"/>
</dbReference>
<name>A0A2P2K3Q0_RHIMU</name>
<organism evidence="1">
    <name type="scientific">Rhizophora mucronata</name>
    <name type="common">Asiatic mangrove</name>
    <dbReference type="NCBI Taxonomy" id="61149"/>
    <lineage>
        <taxon>Eukaryota</taxon>
        <taxon>Viridiplantae</taxon>
        <taxon>Streptophyta</taxon>
        <taxon>Embryophyta</taxon>
        <taxon>Tracheophyta</taxon>
        <taxon>Spermatophyta</taxon>
        <taxon>Magnoliopsida</taxon>
        <taxon>eudicotyledons</taxon>
        <taxon>Gunneridae</taxon>
        <taxon>Pentapetalae</taxon>
        <taxon>rosids</taxon>
        <taxon>fabids</taxon>
        <taxon>Malpighiales</taxon>
        <taxon>Rhizophoraceae</taxon>
        <taxon>Rhizophora</taxon>
    </lineage>
</organism>
<accession>A0A2P2K3Q0</accession>